<feature type="region of interest" description="Disordered" evidence="1">
    <location>
        <begin position="1"/>
        <end position="40"/>
    </location>
</feature>
<dbReference type="EMBL" id="PKPP01002175">
    <property type="protein sequence ID" value="PWA77101.1"/>
    <property type="molecule type" value="Genomic_DNA"/>
</dbReference>
<comment type="caution">
    <text evidence="3">The sequence shown here is derived from an EMBL/GenBank/DDBJ whole genome shotgun (WGS) entry which is preliminary data.</text>
</comment>
<dbReference type="OrthoDB" id="1721603at2759"/>
<dbReference type="STRING" id="35608.A0A2U1NUE4"/>
<organism evidence="3 4">
    <name type="scientific">Artemisia annua</name>
    <name type="common">Sweet wormwood</name>
    <dbReference type="NCBI Taxonomy" id="35608"/>
    <lineage>
        <taxon>Eukaryota</taxon>
        <taxon>Viridiplantae</taxon>
        <taxon>Streptophyta</taxon>
        <taxon>Embryophyta</taxon>
        <taxon>Tracheophyta</taxon>
        <taxon>Spermatophyta</taxon>
        <taxon>Magnoliopsida</taxon>
        <taxon>eudicotyledons</taxon>
        <taxon>Gunneridae</taxon>
        <taxon>Pentapetalae</taxon>
        <taxon>asterids</taxon>
        <taxon>campanulids</taxon>
        <taxon>Asterales</taxon>
        <taxon>Asteraceae</taxon>
        <taxon>Asteroideae</taxon>
        <taxon>Anthemideae</taxon>
        <taxon>Artemisiinae</taxon>
        <taxon>Artemisia</taxon>
    </lineage>
</organism>
<name>A0A2U1NUE4_ARTAN</name>
<reference evidence="3 4" key="1">
    <citation type="journal article" date="2018" name="Mol. Plant">
        <title>The genome of Artemisia annua provides insight into the evolution of Asteraceae family and artemisinin biosynthesis.</title>
        <authorList>
            <person name="Shen Q."/>
            <person name="Zhang L."/>
            <person name="Liao Z."/>
            <person name="Wang S."/>
            <person name="Yan T."/>
            <person name="Shi P."/>
            <person name="Liu M."/>
            <person name="Fu X."/>
            <person name="Pan Q."/>
            <person name="Wang Y."/>
            <person name="Lv Z."/>
            <person name="Lu X."/>
            <person name="Zhang F."/>
            <person name="Jiang W."/>
            <person name="Ma Y."/>
            <person name="Chen M."/>
            <person name="Hao X."/>
            <person name="Li L."/>
            <person name="Tang Y."/>
            <person name="Lv G."/>
            <person name="Zhou Y."/>
            <person name="Sun X."/>
            <person name="Brodelius P.E."/>
            <person name="Rose J.K.C."/>
            <person name="Tang K."/>
        </authorList>
    </citation>
    <scope>NUCLEOTIDE SEQUENCE [LARGE SCALE GENOMIC DNA]</scope>
    <source>
        <strain evidence="4">cv. Huhao1</strain>
        <tissue evidence="3">Leaf</tissue>
    </source>
</reference>
<evidence type="ECO:0000313" key="3">
    <source>
        <dbReference type="EMBL" id="PWA77101.1"/>
    </source>
</evidence>
<evidence type="ECO:0000256" key="1">
    <source>
        <dbReference type="SAM" id="MobiDB-lite"/>
    </source>
</evidence>
<evidence type="ECO:0000313" key="4">
    <source>
        <dbReference type="Proteomes" id="UP000245207"/>
    </source>
</evidence>
<dbReference type="Gene3D" id="3.10.450.330">
    <property type="match status" value="1"/>
</dbReference>
<dbReference type="Pfam" id="PF24861">
    <property type="entry name" value="SUS_N"/>
    <property type="match status" value="1"/>
</dbReference>
<feature type="domain" description="Sucrose synthase N-terminal" evidence="2">
    <location>
        <begin position="68"/>
        <end position="120"/>
    </location>
</feature>
<feature type="compositionally biased region" description="Basic and acidic residues" evidence="1">
    <location>
        <begin position="28"/>
        <end position="40"/>
    </location>
</feature>
<dbReference type="AlphaFoldDB" id="A0A2U1NUE4"/>
<protein>
    <recommendedName>
        <fullName evidence="2">Sucrose synthase N-terminal domain-containing protein</fullName>
    </recommendedName>
</protein>
<proteinExistence type="predicted"/>
<dbReference type="Proteomes" id="UP000245207">
    <property type="component" value="Unassembled WGS sequence"/>
</dbReference>
<keyword evidence="4" id="KW-1185">Reference proteome</keyword>
<gene>
    <name evidence="3" type="ORF">CTI12_AA222460</name>
</gene>
<dbReference type="InterPro" id="IPR056735">
    <property type="entry name" value="SUS_N"/>
</dbReference>
<accession>A0A2U1NUE4</accession>
<feature type="compositionally biased region" description="Basic residues" evidence="1">
    <location>
        <begin position="17"/>
        <end position="27"/>
    </location>
</feature>
<sequence length="122" mass="14443">MSTIINGTTKAMMERSKRGKIREKRRKEREMERRLKDEDAAVGKMSKINRDRDHEISEIVVLCTYYDKGNEFALLLKRLESNEKQILKPDELNTEFETICNNDHNKLHDGFYDEVLKSTQVH</sequence>
<evidence type="ECO:0000259" key="2">
    <source>
        <dbReference type="Pfam" id="PF24861"/>
    </source>
</evidence>